<evidence type="ECO:0000259" key="1">
    <source>
        <dbReference type="Pfam" id="PF01609"/>
    </source>
</evidence>
<accession>H8H297</accession>
<organism evidence="2 3">
    <name type="scientific">Deinococcus gobiensis (strain DSM 21396 / JCM 16679 / CGMCC 1.7299 / I-0)</name>
    <dbReference type="NCBI Taxonomy" id="745776"/>
    <lineage>
        <taxon>Bacteria</taxon>
        <taxon>Thermotogati</taxon>
        <taxon>Deinococcota</taxon>
        <taxon>Deinococci</taxon>
        <taxon>Deinococcales</taxon>
        <taxon>Deinococcaceae</taxon>
        <taxon>Deinococcus</taxon>
    </lineage>
</organism>
<dbReference type="Proteomes" id="UP000007575">
    <property type="component" value="Plasmid P2"/>
</dbReference>
<gene>
    <name evidence="2" type="ordered locus">DGo_PB0375</name>
</gene>
<dbReference type="Pfam" id="PF01609">
    <property type="entry name" value="DDE_Tnp_1"/>
    <property type="match status" value="1"/>
</dbReference>
<sequence length="267" mass="30894">MARYRLHHSLGRRAVIRQLHRWAKRHFSDVKRCSHQKLSDALLVALLLSRLIFKHPFPSIWWNILREDRHDLPSYTQAYIRGQRLLEQLEAVATPSQSCMEVIVDSMPLPVCRPKRGKRCAFPGARWGYGTQGDVYGYKLHAWVTASGAIVQYLIRPANLHDTTVSYELNRRWPDFGGPRIIGDKGYCCLGYVFPPKRNTRYDTGWRPGRHPRLRKRIETVFSSLVEAQIRSVQTKTLRSLRLRVVLALCTGHLQVEAVLDAKFLNV</sequence>
<name>H8H297_DEIGI</name>
<dbReference type="InterPro" id="IPR002559">
    <property type="entry name" value="Transposase_11"/>
</dbReference>
<dbReference type="EMBL" id="CP002193">
    <property type="protein sequence ID" value="AFD27644.1"/>
    <property type="molecule type" value="Genomic_DNA"/>
</dbReference>
<dbReference type="HOGENOM" id="CLU_087868_0_0_0"/>
<dbReference type="NCBIfam" id="NF033520">
    <property type="entry name" value="transpos_IS982"/>
    <property type="match status" value="1"/>
</dbReference>
<evidence type="ECO:0000313" key="3">
    <source>
        <dbReference type="Proteomes" id="UP000007575"/>
    </source>
</evidence>
<protein>
    <submittedName>
        <fullName evidence="2">Transposase IS4 family protein</fullName>
    </submittedName>
</protein>
<dbReference type="AlphaFoldDB" id="H8H297"/>
<reference evidence="2 3" key="1">
    <citation type="journal article" date="2012" name="PLoS ONE">
        <title>Genome sequence and transcriptome analysis of the radioresistant bacterium Deinococcus gobiensis: insights into the extreme environmental adaptations.</title>
        <authorList>
            <person name="Yuan M."/>
            <person name="Chen M."/>
            <person name="Zhang W."/>
            <person name="Lu W."/>
            <person name="Wang J."/>
            <person name="Yang M."/>
            <person name="Zhao P."/>
            <person name="Tang R."/>
            <person name="Li X."/>
            <person name="Hao Y."/>
            <person name="Zhou Z."/>
            <person name="Zhan Y."/>
            <person name="Yu H."/>
            <person name="Teng C."/>
            <person name="Yan Y."/>
            <person name="Ping S."/>
            <person name="Wang Y."/>
            <person name="Lin M."/>
        </authorList>
    </citation>
    <scope>NUCLEOTIDE SEQUENCE [LARGE SCALE GENOMIC DNA]</scope>
    <source>
        <strain evidence="3">DSM 21396 / JCM 16679 / CGMCC 1.7299 / I-0</strain>
        <plasmid evidence="2">P2</plasmid>
    </source>
</reference>
<dbReference type="GO" id="GO:0003677">
    <property type="term" value="F:DNA binding"/>
    <property type="evidence" value="ECO:0007669"/>
    <property type="project" value="InterPro"/>
</dbReference>
<dbReference type="GO" id="GO:0004803">
    <property type="term" value="F:transposase activity"/>
    <property type="evidence" value="ECO:0007669"/>
    <property type="project" value="InterPro"/>
</dbReference>
<dbReference type="KEGG" id="dgo:DGo_PB0375"/>
<dbReference type="OrthoDB" id="61991at2"/>
<feature type="domain" description="Transposase IS4-like" evidence="1">
    <location>
        <begin position="102"/>
        <end position="250"/>
    </location>
</feature>
<geneLocation type="plasmid" evidence="2 3">
    <name>P2</name>
</geneLocation>
<keyword evidence="2" id="KW-0614">Plasmid</keyword>
<proteinExistence type="predicted"/>
<dbReference type="RefSeq" id="WP_014686736.1">
    <property type="nucleotide sequence ID" value="NC_017791.1"/>
</dbReference>
<evidence type="ECO:0000313" key="2">
    <source>
        <dbReference type="EMBL" id="AFD27644.1"/>
    </source>
</evidence>
<dbReference type="GO" id="GO:0006313">
    <property type="term" value="P:DNA transposition"/>
    <property type="evidence" value="ECO:0007669"/>
    <property type="project" value="InterPro"/>
</dbReference>
<keyword evidence="3" id="KW-1185">Reference proteome</keyword>